<dbReference type="InterPro" id="IPR000182">
    <property type="entry name" value="GNAT_dom"/>
</dbReference>
<dbReference type="PROSITE" id="PS51186">
    <property type="entry name" value="GNAT"/>
    <property type="match status" value="1"/>
</dbReference>
<keyword evidence="1 4" id="KW-0808">Transferase</keyword>
<reference evidence="4 5" key="1">
    <citation type="submission" date="2017-12" db="EMBL/GenBank/DDBJ databases">
        <title>Anaerobic carbon monoxide metabolism by Pleomorphomonas carboxyditropha sp. nov., a new mesophilic hydrogenogenic carboxidotroph.</title>
        <authorList>
            <person name="Esquivel-Elizondo S."/>
            <person name="Krajmalnik-Brown R."/>
        </authorList>
    </citation>
    <scope>NUCLEOTIDE SEQUENCE [LARGE SCALE GENOMIC DNA]</scope>
    <source>
        <strain evidence="4 5">R5-392</strain>
    </source>
</reference>
<gene>
    <name evidence="4" type="ORF">CXZ10_12065</name>
</gene>
<dbReference type="RefSeq" id="WP_101289598.1">
    <property type="nucleotide sequence ID" value="NZ_FOUQ01000003.1"/>
</dbReference>
<evidence type="ECO:0000256" key="1">
    <source>
        <dbReference type="ARBA" id="ARBA00022679"/>
    </source>
</evidence>
<protein>
    <submittedName>
        <fullName evidence="4">GNAT family N-acetyltransferase</fullName>
    </submittedName>
</protein>
<keyword evidence="5" id="KW-1185">Reference proteome</keyword>
<dbReference type="OrthoDB" id="7992078at2"/>
<evidence type="ECO:0000313" key="5">
    <source>
        <dbReference type="Proteomes" id="UP000233491"/>
    </source>
</evidence>
<feature type="domain" description="N-acetyltransferase" evidence="3">
    <location>
        <begin position="6"/>
        <end position="166"/>
    </location>
</feature>
<dbReference type="GO" id="GO:0016747">
    <property type="term" value="F:acyltransferase activity, transferring groups other than amino-acyl groups"/>
    <property type="evidence" value="ECO:0007669"/>
    <property type="project" value="InterPro"/>
</dbReference>
<organism evidence="4 5">
    <name type="scientific">Pleomorphomonas diazotrophica</name>
    <dbReference type="NCBI Taxonomy" id="1166257"/>
    <lineage>
        <taxon>Bacteria</taxon>
        <taxon>Pseudomonadati</taxon>
        <taxon>Pseudomonadota</taxon>
        <taxon>Alphaproteobacteria</taxon>
        <taxon>Hyphomicrobiales</taxon>
        <taxon>Pleomorphomonadaceae</taxon>
        <taxon>Pleomorphomonas</taxon>
    </lineage>
</organism>
<dbReference type="AlphaFoldDB" id="A0A1I4SCT0"/>
<dbReference type="Proteomes" id="UP000233491">
    <property type="component" value="Unassembled WGS sequence"/>
</dbReference>
<dbReference type="Gene3D" id="3.40.630.30">
    <property type="match status" value="1"/>
</dbReference>
<proteinExistence type="predicted"/>
<sequence length="171" mass="18213">MVAASIVLAPLHPESDLRAVEAVYRRASDYLALESGLTPDAAARAFFEERPPTGDDAPLKFGVADDTGGLVAIGDLAFGYPEPTDACLGLLLLVPTVRGEGLGQAILGEVKRLASARGALRLLLGVLDANERARAFWERQGFKLNRTSGPHAFGKRHHLVHRLELPLGGNA</sequence>
<dbReference type="InterPro" id="IPR050832">
    <property type="entry name" value="Bact_Acetyltransf"/>
</dbReference>
<evidence type="ECO:0000259" key="3">
    <source>
        <dbReference type="PROSITE" id="PS51186"/>
    </source>
</evidence>
<evidence type="ECO:0000313" key="4">
    <source>
        <dbReference type="EMBL" id="PKR88850.1"/>
    </source>
</evidence>
<evidence type="ECO:0000256" key="2">
    <source>
        <dbReference type="ARBA" id="ARBA00023315"/>
    </source>
</evidence>
<keyword evidence="2" id="KW-0012">Acyltransferase</keyword>
<dbReference type="PANTHER" id="PTHR43877">
    <property type="entry name" value="AMINOALKYLPHOSPHONATE N-ACETYLTRANSFERASE-RELATED-RELATED"/>
    <property type="match status" value="1"/>
</dbReference>
<dbReference type="SUPFAM" id="SSF55729">
    <property type="entry name" value="Acyl-CoA N-acyltransferases (Nat)"/>
    <property type="match status" value="1"/>
</dbReference>
<dbReference type="EMBL" id="PJNW01000009">
    <property type="protein sequence ID" value="PKR88850.1"/>
    <property type="molecule type" value="Genomic_DNA"/>
</dbReference>
<dbReference type="InterPro" id="IPR016181">
    <property type="entry name" value="Acyl_CoA_acyltransferase"/>
</dbReference>
<comment type="caution">
    <text evidence="4">The sequence shown here is derived from an EMBL/GenBank/DDBJ whole genome shotgun (WGS) entry which is preliminary data.</text>
</comment>
<name>A0A1I4SCT0_9HYPH</name>
<accession>A0A1I4SCT0</accession>
<dbReference type="Pfam" id="PF00583">
    <property type="entry name" value="Acetyltransf_1"/>
    <property type="match status" value="1"/>
</dbReference>